<sequence length="104" mass="12165">DEYIRKQTLTNCERFITPPLKEYENTVLGSEEKIKSLEYNIFVDIRTKASQRVEEIQKTAEAIALLDLLLCFAFLSKRNRYTKPILSNSDEIFISEGRHPVVKR</sequence>
<comment type="caution">
    <text evidence="2">The sequence shown here is derived from an EMBL/GenBank/DDBJ whole genome shotgun (WGS) entry which is preliminary data.</text>
</comment>
<proteinExistence type="predicted"/>
<dbReference type="PANTHER" id="PTHR11361:SF34">
    <property type="entry name" value="DNA MISMATCH REPAIR PROTEIN MSH1, MITOCHONDRIAL"/>
    <property type="match status" value="1"/>
</dbReference>
<dbReference type="GO" id="GO:0005524">
    <property type="term" value="F:ATP binding"/>
    <property type="evidence" value="ECO:0007669"/>
    <property type="project" value="InterPro"/>
</dbReference>
<dbReference type="InterPro" id="IPR045076">
    <property type="entry name" value="MutS"/>
</dbReference>
<dbReference type="GO" id="GO:0030983">
    <property type="term" value="F:mismatched DNA binding"/>
    <property type="evidence" value="ECO:0007669"/>
    <property type="project" value="InterPro"/>
</dbReference>
<dbReference type="GO" id="GO:0006298">
    <property type="term" value="P:mismatch repair"/>
    <property type="evidence" value="ECO:0007669"/>
    <property type="project" value="InterPro"/>
</dbReference>
<dbReference type="Pfam" id="PF05190">
    <property type="entry name" value="MutS_IV"/>
    <property type="match status" value="1"/>
</dbReference>
<protein>
    <recommendedName>
        <fullName evidence="1">DNA mismatch repair protein MutS clamp domain-containing protein</fullName>
    </recommendedName>
</protein>
<dbReference type="InterPro" id="IPR007861">
    <property type="entry name" value="DNA_mismatch_repair_MutS_clamp"/>
</dbReference>
<organism evidence="2">
    <name type="scientific">marine sediment metagenome</name>
    <dbReference type="NCBI Taxonomy" id="412755"/>
    <lineage>
        <taxon>unclassified sequences</taxon>
        <taxon>metagenomes</taxon>
        <taxon>ecological metagenomes</taxon>
    </lineage>
</organism>
<dbReference type="SUPFAM" id="SSF48334">
    <property type="entry name" value="DNA repair protein MutS, domain III"/>
    <property type="match status" value="1"/>
</dbReference>
<dbReference type="AlphaFoldDB" id="X1UTY6"/>
<gene>
    <name evidence="2" type="ORF">S12H4_61509</name>
</gene>
<dbReference type="Gene3D" id="1.10.1420.10">
    <property type="match status" value="2"/>
</dbReference>
<accession>X1UTY6</accession>
<dbReference type="EMBL" id="BARW01040855">
    <property type="protein sequence ID" value="GAJ20934.1"/>
    <property type="molecule type" value="Genomic_DNA"/>
</dbReference>
<dbReference type="PANTHER" id="PTHR11361">
    <property type="entry name" value="DNA MISMATCH REPAIR PROTEIN MUTS FAMILY MEMBER"/>
    <property type="match status" value="1"/>
</dbReference>
<name>X1UTY6_9ZZZZ</name>
<dbReference type="GO" id="GO:0005829">
    <property type="term" value="C:cytosol"/>
    <property type="evidence" value="ECO:0007669"/>
    <property type="project" value="TreeGrafter"/>
</dbReference>
<reference evidence="2" key="1">
    <citation type="journal article" date="2014" name="Front. Microbiol.">
        <title>High frequency of phylogenetically diverse reductive dehalogenase-homologous genes in deep subseafloor sedimentary metagenomes.</title>
        <authorList>
            <person name="Kawai M."/>
            <person name="Futagami T."/>
            <person name="Toyoda A."/>
            <person name="Takaki Y."/>
            <person name="Nishi S."/>
            <person name="Hori S."/>
            <person name="Arai W."/>
            <person name="Tsubouchi T."/>
            <person name="Morono Y."/>
            <person name="Uchiyama I."/>
            <person name="Ito T."/>
            <person name="Fujiyama A."/>
            <person name="Inagaki F."/>
            <person name="Takami H."/>
        </authorList>
    </citation>
    <scope>NUCLEOTIDE SEQUENCE</scope>
    <source>
        <strain evidence="2">Expedition CK06-06</strain>
    </source>
</reference>
<evidence type="ECO:0000313" key="2">
    <source>
        <dbReference type="EMBL" id="GAJ20934.1"/>
    </source>
</evidence>
<dbReference type="GO" id="GO:0140664">
    <property type="term" value="F:ATP-dependent DNA damage sensor activity"/>
    <property type="evidence" value="ECO:0007669"/>
    <property type="project" value="InterPro"/>
</dbReference>
<evidence type="ECO:0000259" key="1">
    <source>
        <dbReference type="Pfam" id="PF05190"/>
    </source>
</evidence>
<feature type="domain" description="DNA mismatch repair protein MutS clamp" evidence="1">
    <location>
        <begin position="2"/>
        <end position="32"/>
    </location>
</feature>
<dbReference type="InterPro" id="IPR036187">
    <property type="entry name" value="DNA_mismatch_repair_MutS_sf"/>
</dbReference>
<feature type="non-terminal residue" evidence="2">
    <location>
        <position position="1"/>
    </location>
</feature>